<evidence type="ECO:0000259" key="3">
    <source>
        <dbReference type="Pfam" id="PF20237"/>
    </source>
</evidence>
<feature type="transmembrane region" description="Helical" evidence="2">
    <location>
        <begin position="166"/>
        <end position="190"/>
    </location>
</feature>
<evidence type="ECO:0000313" key="5">
    <source>
        <dbReference type="Proteomes" id="UP000294003"/>
    </source>
</evidence>
<reference evidence="4 5" key="1">
    <citation type="submission" date="2018-06" db="EMBL/GenBank/DDBJ databases">
        <title>Complete Genomes of Monosporascus.</title>
        <authorList>
            <person name="Robinson A.J."/>
            <person name="Natvig D.O."/>
        </authorList>
    </citation>
    <scope>NUCLEOTIDE SEQUENCE [LARGE SCALE GENOMIC DNA]</scope>
    <source>
        <strain evidence="4 5">CBS 609.92</strain>
    </source>
</reference>
<dbReference type="PANTHER" id="PTHR34502:SF4">
    <property type="entry name" value="DUF6594 DOMAIN-CONTAINING PROTEIN"/>
    <property type="match status" value="1"/>
</dbReference>
<dbReference type="InterPro" id="IPR046529">
    <property type="entry name" value="DUF6594"/>
</dbReference>
<keyword evidence="5" id="KW-1185">Reference proteome</keyword>
<organism evidence="4 5">
    <name type="scientific">Monosporascus cannonballus</name>
    <dbReference type="NCBI Taxonomy" id="155416"/>
    <lineage>
        <taxon>Eukaryota</taxon>
        <taxon>Fungi</taxon>
        <taxon>Dikarya</taxon>
        <taxon>Ascomycota</taxon>
        <taxon>Pezizomycotina</taxon>
        <taxon>Sordariomycetes</taxon>
        <taxon>Xylariomycetidae</taxon>
        <taxon>Xylariales</taxon>
        <taxon>Xylariales incertae sedis</taxon>
        <taxon>Monosporascus</taxon>
    </lineage>
</organism>
<accession>A0ABY0H720</accession>
<feature type="transmembrane region" description="Helical" evidence="2">
    <location>
        <begin position="197"/>
        <end position="216"/>
    </location>
</feature>
<feature type="coiled-coil region" evidence="1">
    <location>
        <begin position="58"/>
        <end position="85"/>
    </location>
</feature>
<proteinExistence type="predicted"/>
<dbReference type="Pfam" id="PF20237">
    <property type="entry name" value="DUF6594"/>
    <property type="match status" value="1"/>
</dbReference>
<dbReference type="PANTHER" id="PTHR34502">
    <property type="entry name" value="DUF6594 DOMAIN-CONTAINING PROTEIN-RELATED"/>
    <property type="match status" value="1"/>
</dbReference>
<dbReference type="EMBL" id="QJNS01000196">
    <property type="protein sequence ID" value="RYO83118.1"/>
    <property type="molecule type" value="Genomic_DNA"/>
</dbReference>
<keyword evidence="2" id="KW-0472">Membrane</keyword>
<keyword evidence="2" id="KW-0812">Transmembrane</keyword>
<evidence type="ECO:0000256" key="2">
    <source>
        <dbReference type="SAM" id="Phobius"/>
    </source>
</evidence>
<keyword evidence="2" id="KW-1133">Transmembrane helix</keyword>
<protein>
    <recommendedName>
        <fullName evidence="3">DUF6594 domain-containing protein</fullName>
    </recommendedName>
</protein>
<comment type="caution">
    <text evidence="4">The sequence shown here is derived from an EMBL/GenBank/DDBJ whole genome shotgun (WGS) entry which is preliminary data.</text>
</comment>
<keyword evidence="1" id="KW-0175">Coiled coil</keyword>
<gene>
    <name evidence="4" type="ORF">DL762_006286</name>
</gene>
<feature type="domain" description="DUF6594" evidence="3">
    <location>
        <begin position="31"/>
        <end position="119"/>
    </location>
</feature>
<evidence type="ECO:0000313" key="4">
    <source>
        <dbReference type="EMBL" id="RYO83118.1"/>
    </source>
</evidence>
<evidence type="ECO:0000256" key="1">
    <source>
        <dbReference type="SAM" id="Coils"/>
    </source>
</evidence>
<name>A0ABY0H720_9PEZI</name>
<sequence length="228" mass="25824">MDPVEGDHRDIELDVLTQNDLDRKAWKYIGYKGFSQFVSSDDDFIALRRFDRLHSRVLLTLQDHVAQLEENLDSLDNSLSGKRAEDIDNGTVRHDQSESRRELLKRIVIALKEYAKSPKSLLRRFFEQCVLVPTMGLFGLFRDKHEKQNHSLGPSTVFGKDEPVDLLASIALFVVALVMLIAPLWILAMVEEMVSRLLVITAFVFVLLGVLSWATLARPFEVLAATAG</sequence>
<dbReference type="Proteomes" id="UP000294003">
    <property type="component" value="Unassembled WGS sequence"/>
</dbReference>